<gene>
    <name evidence="2" type="ORF">IAC94_04735</name>
</gene>
<proteinExistence type="predicted"/>
<dbReference type="InterPro" id="IPR001279">
    <property type="entry name" value="Metallo-B-lactamas"/>
</dbReference>
<dbReference type="PANTHER" id="PTHR47619">
    <property type="entry name" value="METALLO-HYDROLASE YYCJ-RELATED"/>
    <property type="match status" value="1"/>
</dbReference>
<protein>
    <submittedName>
        <fullName evidence="2">MBL fold metallo-hydrolase</fullName>
    </submittedName>
</protein>
<dbReference type="Proteomes" id="UP000886744">
    <property type="component" value="Unassembled WGS sequence"/>
</dbReference>
<dbReference type="PANTHER" id="PTHR47619:SF1">
    <property type="entry name" value="EXODEOXYRIBONUCLEASE WALJ"/>
    <property type="match status" value="1"/>
</dbReference>
<feature type="non-terminal residue" evidence="2">
    <location>
        <position position="153"/>
    </location>
</feature>
<reference evidence="2" key="2">
    <citation type="journal article" date="2021" name="PeerJ">
        <title>Extensive microbial diversity within the chicken gut microbiome revealed by metagenomics and culture.</title>
        <authorList>
            <person name="Gilroy R."/>
            <person name="Ravi A."/>
            <person name="Getino M."/>
            <person name="Pursley I."/>
            <person name="Horton D.L."/>
            <person name="Alikhan N.F."/>
            <person name="Baker D."/>
            <person name="Gharbi K."/>
            <person name="Hall N."/>
            <person name="Watson M."/>
            <person name="Adriaenssens E.M."/>
            <person name="Foster-Nyarko E."/>
            <person name="Jarju S."/>
            <person name="Secka A."/>
            <person name="Antonio M."/>
            <person name="Oren A."/>
            <person name="Chaudhuri R.R."/>
            <person name="La Ragione R."/>
            <person name="Hildebrand F."/>
            <person name="Pallen M.J."/>
        </authorList>
    </citation>
    <scope>NUCLEOTIDE SEQUENCE</scope>
    <source>
        <strain evidence="2">ChiHjej13B12-12457</strain>
    </source>
</reference>
<evidence type="ECO:0000313" key="3">
    <source>
        <dbReference type="Proteomes" id="UP000886744"/>
    </source>
</evidence>
<dbReference type="InterPro" id="IPR052533">
    <property type="entry name" value="WalJ/YycJ-like"/>
</dbReference>
<feature type="domain" description="Metallo-beta-lactamase" evidence="1">
    <location>
        <begin position="25"/>
        <end position="152"/>
    </location>
</feature>
<dbReference type="SUPFAM" id="SSF56281">
    <property type="entry name" value="Metallo-hydrolase/oxidoreductase"/>
    <property type="match status" value="1"/>
</dbReference>
<organism evidence="2 3">
    <name type="scientific">Candidatus Coprenecus avistercoris</name>
    <dbReference type="NCBI Taxonomy" id="2840730"/>
    <lineage>
        <taxon>Bacteria</taxon>
        <taxon>Pseudomonadati</taxon>
        <taxon>Bacteroidota</taxon>
        <taxon>Bacteroidia</taxon>
        <taxon>Bacteroidales</taxon>
        <taxon>Rikenellaceae</taxon>
        <taxon>Rikenellaceae incertae sedis</taxon>
        <taxon>Candidatus Coprenecus</taxon>
    </lineage>
</organism>
<comment type="caution">
    <text evidence="2">The sequence shown here is derived from an EMBL/GenBank/DDBJ whole genome shotgun (WGS) entry which is preliminary data.</text>
</comment>
<dbReference type="Gene3D" id="3.60.15.10">
    <property type="entry name" value="Ribonuclease Z/Hydroxyacylglutathione hydrolase-like"/>
    <property type="match status" value="1"/>
</dbReference>
<name>A0A9D1E156_9BACT</name>
<accession>A0A9D1E156</accession>
<reference evidence="2" key="1">
    <citation type="submission" date="2020-10" db="EMBL/GenBank/DDBJ databases">
        <authorList>
            <person name="Gilroy R."/>
        </authorList>
    </citation>
    <scope>NUCLEOTIDE SEQUENCE</scope>
    <source>
        <strain evidence="2">ChiHjej13B12-12457</strain>
    </source>
</reference>
<dbReference type="Pfam" id="PF12706">
    <property type="entry name" value="Lactamase_B_2"/>
    <property type="match status" value="1"/>
</dbReference>
<evidence type="ECO:0000313" key="2">
    <source>
        <dbReference type="EMBL" id="HIR62810.1"/>
    </source>
</evidence>
<evidence type="ECO:0000259" key="1">
    <source>
        <dbReference type="Pfam" id="PF12706"/>
    </source>
</evidence>
<dbReference type="AlphaFoldDB" id="A0A9D1E156"/>
<dbReference type="EMBL" id="DVHI01000061">
    <property type="protein sequence ID" value="HIR62810.1"/>
    <property type="molecule type" value="Genomic_DNA"/>
</dbReference>
<dbReference type="InterPro" id="IPR036866">
    <property type="entry name" value="RibonucZ/Hydroxyglut_hydro"/>
</dbReference>
<sequence>MARFLSISSGSNGNCYYIGDEHTALIVDAGVGYRTIKSRLAGAGVDISSVEMIFVTHDHVDHIRGLASVAQRLSVPVYATARLHDALSRHKAVGPEIGGSRRVLRPGFETEMRGVRCLAFEVPHDATQTLGYRLDFFGTSFVFMTDLGKVPEY</sequence>